<keyword evidence="3" id="KW-1185">Reference proteome</keyword>
<reference evidence="2 3" key="1">
    <citation type="submission" date="2015-08" db="EMBL/GenBank/DDBJ databases">
        <title>Next Generation Sequencing and Analysis of the Genome of Puccinia sorghi L Schw, the Causal Agent of Maize Common Rust.</title>
        <authorList>
            <person name="Rochi L."/>
            <person name="Burguener G."/>
            <person name="Darino M."/>
            <person name="Turjanski A."/>
            <person name="Kreff E."/>
            <person name="Dieguez M.J."/>
            <person name="Sacco F."/>
        </authorList>
    </citation>
    <scope>NUCLEOTIDE SEQUENCE [LARGE SCALE GENOMIC DNA]</scope>
    <source>
        <strain evidence="2 3">RO10H11247</strain>
    </source>
</reference>
<feature type="compositionally biased region" description="Polar residues" evidence="1">
    <location>
        <begin position="90"/>
        <end position="111"/>
    </location>
</feature>
<organism evidence="2 3">
    <name type="scientific">Puccinia sorghi</name>
    <dbReference type="NCBI Taxonomy" id="27349"/>
    <lineage>
        <taxon>Eukaryota</taxon>
        <taxon>Fungi</taxon>
        <taxon>Dikarya</taxon>
        <taxon>Basidiomycota</taxon>
        <taxon>Pucciniomycotina</taxon>
        <taxon>Pucciniomycetes</taxon>
        <taxon>Pucciniales</taxon>
        <taxon>Pucciniaceae</taxon>
        <taxon>Puccinia</taxon>
    </lineage>
</organism>
<feature type="region of interest" description="Disordered" evidence="1">
    <location>
        <begin position="89"/>
        <end position="123"/>
    </location>
</feature>
<dbReference type="AlphaFoldDB" id="A0A0L6U5K5"/>
<dbReference type="Proteomes" id="UP000037035">
    <property type="component" value="Unassembled WGS sequence"/>
</dbReference>
<dbReference type="EMBL" id="LAVV01015551">
    <property type="protein sequence ID" value="KNZ43799.1"/>
    <property type="molecule type" value="Genomic_DNA"/>
</dbReference>
<evidence type="ECO:0000313" key="3">
    <source>
        <dbReference type="Proteomes" id="UP000037035"/>
    </source>
</evidence>
<comment type="caution">
    <text evidence="2">The sequence shown here is derived from an EMBL/GenBank/DDBJ whole genome shotgun (WGS) entry which is preliminary data.</text>
</comment>
<gene>
    <name evidence="2" type="ORF">VP01_9853g1</name>
</gene>
<accession>A0A0L6U5K5</accession>
<proteinExistence type="predicted"/>
<name>A0A0L6U5K5_9BASI</name>
<evidence type="ECO:0000313" key="2">
    <source>
        <dbReference type="EMBL" id="KNZ43799.1"/>
    </source>
</evidence>
<protein>
    <submittedName>
        <fullName evidence="2">Uncharacterized protein</fullName>
    </submittedName>
</protein>
<sequence>MHGKDLPVGFLQPVGTPAITANLLRVKGKKFHLKGEEGLLVGFDPALLSYRILTPHGSIIKSKHVRFLKKPDHLPTISASDEDLGELKISNESSTHAETQDCLNSSRQQSLNRKENELQDANN</sequence>
<evidence type="ECO:0000256" key="1">
    <source>
        <dbReference type="SAM" id="MobiDB-lite"/>
    </source>
</evidence>
<dbReference type="VEuPathDB" id="FungiDB:VP01_9853g1"/>